<accession>A0A3B0Y3I2</accession>
<sequence>MKQVNVFFAGSALLWTGILIMGHYYDAPISNEVPFYPVVIFFTGLLFIIKYKLSDDN</sequence>
<name>A0A3B0Y3I2_9ZZZZ</name>
<feature type="transmembrane region" description="Helical" evidence="1">
    <location>
        <begin position="33"/>
        <end position="51"/>
    </location>
</feature>
<gene>
    <name evidence="2" type="ORF">MNBD_GAMMA10-2065</name>
</gene>
<proteinExistence type="predicted"/>
<protein>
    <submittedName>
        <fullName evidence="2">Uncharacterized protein</fullName>
    </submittedName>
</protein>
<dbReference type="AlphaFoldDB" id="A0A3B0Y3I2"/>
<evidence type="ECO:0000313" key="2">
    <source>
        <dbReference type="EMBL" id="VAW71400.1"/>
    </source>
</evidence>
<keyword evidence="1" id="KW-1133">Transmembrane helix</keyword>
<reference evidence="2" key="1">
    <citation type="submission" date="2018-06" db="EMBL/GenBank/DDBJ databases">
        <authorList>
            <person name="Zhirakovskaya E."/>
        </authorList>
    </citation>
    <scope>NUCLEOTIDE SEQUENCE</scope>
</reference>
<keyword evidence="1" id="KW-0472">Membrane</keyword>
<keyword evidence="1" id="KW-0812">Transmembrane</keyword>
<organism evidence="2">
    <name type="scientific">hydrothermal vent metagenome</name>
    <dbReference type="NCBI Taxonomy" id="652676"/>
    <lineage>
        <taxon>unclassified sequences</taxon>
        <taxon>metagenomes</taxon>
        <taxon>ecological metagenomes</taxon>
    </lineage>
</organism>
<feature type="transmembrane region" description="Helical" evidence="1">
    <location>
        <begin position="7"/>
        <end position="27"/>
    </location>
</feature>
<dbReference type="EMBL" id="UOFJ01000597">
    <property type="protein sequence ID" value="VAW71400.1"/>
    <property type="molecule type" value="Genomic_DNA"/>
</dbReference>
<evidence type="ECO:0000256" key="1">
    <source>
        <dbReference type="SAM" id="Phobius"/>
    </source>
</evidence>